<dbReference type="InterPro" id="IPR037066">
    <property type="entry name" value="Plug_dom_sf"/>
</dbReference>
<evidence type="ECO:0000256" key="7">
    <source>
        <dbReference type="PROSITE-ProRule" id="PRU01360"/>
    </source>
</evidence>
<proteinExistence type="inferred from homology"/>
<dbReference type="Gene3D" id="2.40.170.20">
    <property type="entry name" value="TonB-dependent receptor, beta-barrel domain"/>
    <property type="match status" value="1"/>
</dbReference>
<evidence type="ECO:0000259" key="9">
    <source>
        <dbReference type="Pfam" id="PF07715"/>
    </source>
</evidence>
<feature type="domain" description="TonB-dependent receptor plug" evidence="9">
    <location>
        <begin position="226"/>
        <end position="323"/>
    </location>
</feature>
<organism evidence="10 11">
    <name type="scientific">Bacteroides acidifaciens</name>
    <dbReference type="NCBI Taxonomy" id="85831"/>
    <lineage>
        <taxon>Bacteria</taxon>
        <taxon>Pseudomonadati</taxon>
        <taxon>Bacteroidota</taxon>
        <taxon>Bacteroidia</taxon>
        <taxon>Bacteroidales</taxon>
        <taxon>Bacteroidaceae</taxon>
        <taxon>Bacteroides</taxon>
    </lineage>
</organism>
<dbReference type="InterPro" id="IPR023997">
    <property type="entry name" value="TonB-dep_OMP_SusC/RagA_CS"/>
</dbReference>
<dbReference type="GO" id="GO:0009279">
    <property type="term" value="C:cell outer membrane"/>
    <property type="evidence" value="ECO:0007669"/>
    <property type="project" value="UniProtKB-SubCell"/>
</dbReference>
<dbReference type="Pfam" id="PF13715">
    <property type="entry name" value="CarbopepD_reg_2"/>
    <property type="match status" value="1"/>
</dbReference>
<name>A0A7J0A0H8_9BACE</name>
<keyword evidence="3 7" id="KW-1134">Transmembrane beta strand</keyword>
<reference evidence="10 11" key="1">
    <citation type="journal article" date="2020" name="Microbiome">
        <title>Single-cell genomics of uncultured bacteria reveals dietary fiber responders in the mouse gut microbiota.</title>
        <authorList>
            <person name="Chijiiwa R."/>
            <person name="Hosokawa M."/>
            <person name="Kogawa M."/>
            <person name="Nishikawa Y."/>
            <person name="Ide K."/>
            <person name="Sakanashi C."/>
            <person name="Takahashi K."/>
            <person name="Takeyama H."/>
        </authorList>
    </citation>
    <scope>NUCLEOTIDE SEQUENCE [LARGE SCALE GENOMIC DNA]</scope>
    <source>
        <strain evidence="10">IMSAGC_001</strain>
    </source>
</reference>
<keyword evidence="8" id="KW-1133">Transmembrane helix</keyword>
<gene>
    <name evidence="10" type="primary">susC_21</name>
    <name evidence="10" type="ORF">IMSAGC001_01004</name>
</gene>
<comment type="caution">
    <text evidence="10">The sequence shown here is derived from an EMBL/GenBank/DDBJ whole genome shotgun (WGS) entry which is preliminary data.</text>
</comment>
<dbReference type="InterPro" id="IPR008969">
    <property type="entry name" value="CarboxyPept-like_regulatory"/>
</dbReference>
<evidence type="ECO:0000313" key="10">
    <source>
        <dbReference type="EMBL" id="GFH85600.1"/>
    </source>
</evidence>
<keyword evidence="6 7" id="KW-0998">Cell outer membrane</keyword>
<dbReference type="InterPro" id="IPR036942">
    <property type="entry name" value="Beta-barrel_TonB_sf"/>
</dbReference>
<dbReference type="EMBL" id="BLLS01000015">
    <property type="protein sequence ID" value="GFH85600.1"/>
    <property type="molecule type" value="Genomic_DNA"/>
</dbReference>
<dbReference type="AlphaFoldDB" id="A0A7J0A0H8"/>
<dbReference type="NCBIfam" id="TIGR04057">
    <property type="entry name" value="SusC_RagA_signa"/>
    <property type="match status" value="1"/>
</dbReference>
<evidence type="ECO:0000256" key="6">
    <source>
        <dbReference type="ARBA" id="ARBA00023237"/>
    </source>
</evidence>
<evidence type="ECO:0000256" key="1">
    <source>
        <dbReference type="ARBA" id="ARBA00004571"/>
    </source>
</evidence>
<evidence type="ECO:0000256" key="8">
    <source>
        <dbReference type="SAM" id="Phobius"/>
    </source>
</evidence>
<dbReference type="InterPro" id="IPR039426">
    <property type="entry name" value="TonB-dep_rcpt-like"/>
</dbReference>
<evidence type="ECO:0000313" key="11">
    <source>
        <dbReference type="Proteomes" id="UP000491181"/>
    </source>
</evidence>
<feature type="transmembrane region" description="Helical" evidence="8">
    <location>
        <begin position="21"/>
        <end position="39"/>
    </location>
</feature>
<evidence type="ECO:0000256" key="5">
    <source>
        <dbReference type="ARBA" id="ARBA00023136"/>
    </source>
</evidence>
<dbReference type="SUPFAM" id="SSF56935">
    <property type="entry name" value="Porins"/>
    <property type="match status" value="1"/>
</dbReference>
<dbReference type="Gene3D" id="2.60.40.1120">
    <property type="entry name" value="Carboxypeptidase-like, regulatory domain"/>
    <property type="match status" value="1"/>
</dbReference>
<dbReference type="PROSITE" id="PS52016">
    <property type="entry name" value="TONB_DEPENDENT_REC_3"/>
    <property type="match status" value="1"/>
</dbReference>
<sequence>MEYKVNNVLRNSYFCLNNIYFPCRYIYGLLLLVFMLFPAEVTTVSAQSNSGTAETQTLSVKEALEQVKVRMGYSIWFNVQDVDLTKRVVVKFQNRTVTELLNVILKGQPLTYEINGKMIQIRRQATGVQKDDKYHLVTGKVTDANDGQPLIGCNVRVKDKNIATITDIDGNYSIKIGENDVLIFSYIGYGTKQKMPGSSSKMNVSLSNNSISLDDVVVTGYQVMKKYNVTGAVNTINSKDIELRSSNSLQGILEGAVPGLTVYNNEYRIRGGASLNSGNKPLFIVDDFEVEELPENMDMVESITVLKDAAAAAIWGSRAANGVVVITTKKGKANDFRISYSGNVKVSAQPDFDDLHRVNSEQLIDFDRTAFLGGYYFPGYFGYSKSGYSLSQEIINDYTLDDMNDLTAQQLAAMDSRLGKLATNYNRKQIEDNLLRSALQHHHMLSISGGTDKVNYFLSGSFIGGHSSYIGDSNQSININSRTSYKILPFLTLRSDIIANFVKNDNGYSSLSSDIYNLYPFQMLLDENNNRIADYSSFNHEYSKTMVSQYGYYDQGKNLLDEVDMANDKTNGVNYKVRVGADFKIISGLSVSADYQYEKSLSTHKNIISKKSYDGRTLINSMAVPNSTNTLTYNIPNSDILDHQQATTDAWILKFGATLNRSFGADKQHYVNAVAGFEMRSRHYYMEKYRKLGYDDQILSWQPIDAVSLQDGVTWWNGDKNRYYSTSYDGFSDVLNKEISYFLSAVYTYDNRYTLSGSMRIDKSNLFGVSDKYRRNPIWALGANWNVKNEKFFDVDFISALMLRASWGLTGNFDRSGGTTPVMVGRRTYIPAVGDYVVRLSTPPNPKLRWERNRSTNVSLDLGLFDRINATFTYYNNSCYDLLGSTLLDPTTGYASARINAADMTNKGFELQLGVDVLKLRNFNWNVNWIFAHNSNKITNNNINESSPHLNRVTGLTEFVEGYAREAIWSYRWAGLDSNGEPMVYDKDGNKTYDIATLDADDLEYSGTYQPKYNGSFSTSFQYKNLQASFLFTYNFGHVFRAEYPSMDAYATSPSLTDKIADRWREPGDEDKTDIACLPTMEANWANTQYRSYAVMYSSNSIRNGNMIRLREILLNYEFPQNWLKRTPLRRLSLTAQFNNIWLWAKNKEGYDPEAVNPKTGAMSFSQPFSFTAGIKVDF</sequence>
<comment type="subcellular location">
    <subcellularLocation>
        <location evidence="1 7">Cell outer membrane</location>
        <topology evidence="1 7">Multi-pass membrane protein</topology>
    </subcellularLocation>
</comment>
<keyword evidence="10" id="KW-0675">Receptor</keyword>
<evidence type="ECO:0000256" key="4">
    <source>
        <dbReference type="ARBA" id="ARBA00022692"/>
    </source>
</evidence>
<dbReference type="Pfam" id="PF07715">
    <property type="entry name" value="Plug"/>
    <property type="match status" value="1"/>
</dbReference>
<evidence type="ECO:0000256" key="3">
    <source>
        <dbReference type="ARBA" id="ARBA00022452"/>
    </source>
</evidence>
<dbReference type="InterPro" id="IPR023996">
    <property type="entry name" value="TonB-dep_OMP_SusC/RagA"/>
</dbReference>
<accession>A0A7J0A0H8</accession>
<dbReference type="InterPro" id="IPR012910">
    <property type="entry name" value="Plug_dom"/>
</dbReference>
<dbReference type="Gene3D" id="2.170.130.10">
    <property type="entry name" value="TonB-dependent receptor, plug domain"/>
    <property type="match status" value="1"/>
</dbReference>
<comment type="similarity">
    <text evidence="7">Belongs to the TonB-dependent receptor family.</text>
</comment>
<keyword evidence="5 7" id="KW-0472">Membrane</keyword>
<protein>
    <submittedName>
        <fullName evidence="10">TonB-dependent receptor SusC</fullName>
    </submittedName>
</protein>
<dbReference type="NCBIfam" id="TIGR04056">
    <property type="entry name" value="OMP_RagA_SusC"/>
    <property type="match status" value="1"/>
</dbReference>
<evidence type="ECO:0000256" key="2">
    <source>
        <dbReference type="ARBA" id="ARBA00022448"/>
    </source>
</evidence>
<keyword evidence="4 7" id="KW-0812">Transmembrane</keyword>
<keyword evidence="2 7" id="KW-0813">Transport</keyword>
<dbReference type="SUPFAM" id="SSF49464">
    <property type="entry name" value="Carboxypeptidase regulatory domain-like"/>
    <property type="match status" value="1"/>
</dbReference>
<dbReference type="Proteomes" id="UP000491181">
    <property type="component" value="Unassembled WGS sequence"/>
</dbReference>